<name>A0A2G2ZCE9_CAPAN</name>
<evidence type="ECO:0000256" key="4">
    <source>
        <dbReference type="ARBA" id="ARBA00022989"/>
    </source>
</evidence>
<reference evidence="8 9" key="1">
    <citation type="journal article" date="2014" name="Nat. Genet.">
        <title>Genome sequence of the hot pepper provides insights into the evolution of pungency in Capsicum species.</title>
        <authorList>
            <person name="Kim S."/>
            <person name="Park M."/>
            <person name="Yeom S.I."/>
            <person name="Kim Y.M."/>
            <person name="Lee J.M."/>
            <person name="Lee H.A."/>
            <person name="Seo E."/>
            <person name="Choi J."/>
            <person name="Cheong K."/>
            <person name="Kim K.T."/>
            <person name="Jung K."/>
            <person name="Lee G.W."/>
            <person name="Oh S.K."/>
            <person name="Bae C."/>
            <person name="Kim S.B."/>
            <person name="Lee H.Y."/>
            <person name="Kim S.Y."/>
            <person name="Kim M.S."/>
            <person name="Kang B.C."/>
            <person name="Jo Y.D."/>
            <person name="Yang H.B."/>
            <person name="Jeong H.J."/>
            <person name="Kang W.H."/>
            <person name="Kwon J.K."/>
            <person name="Shin C."/>
            <person name="Lim J.Y."/>
            <person name="Park J.H."/>
            <person name="Huh J.H."/>
            <person name="Kim J.S."/>
            <person name="Kim B.D."/>
            <person name="Cohen O."/>
            <person name="Paran I."/>
            <person name="Suh M.C."/>
            <person name="Lee S.B."/>
            <person name="Kim Y.K."/>
            <person name="Shin Y."/>
            <person name="Noh S.J."/>
            <person name="Park J."/>
            <person name="Seo Y.S."/>
            <person name="Kwon S.Y."/>
            <person name="Kim H.A."/>
            <person name="Park J.M."/>
            <person name="Kim H.J."/>
            <person name="Choi S.B."/>
            <person name="Bosland P.W."/>
            <person name="Reeves G."/>
            <person name="Jo S.H."/>
            <person name="Lee B.W."/>
            <person name="Cho H.T."/>
            <person name="Choi H.S."/>
            <person name="Lee M.S."/>
            <person name="Yu Y."/>
            <person name="Do Choi Y."/>
            <person name="Park B.S."/>
            <person name="van Deynze A."/>
            <person name="Ashrafi H."/>
            <person name="Hill T."/>
            <person name="Kim W.T."/>
            <person name="Pai H.S."/>
            <person name="Ahn H.K."/>
            <person name="Yeam I."/>
            <person name="Giovannoni J.J."/>
            <person name="Rose J.K."/>
            <person name="Sorensen I."/>
            <person name="Lee S.J."/>
            <person name="Kim R.W."/>
            <person name="Choi I.Y."/>
            <person name="Choi B.S."/>
            <person name="Lim J.S."/>
            <person name="Lee Y.H."/>
            <person name="Choi D."/>
        </authorList>
    </citation>
    <scope>NUCLEOTIDE SEQUENCE [LARGE SCALE GENOMIC DNA]</scope>
    <source>
        <strain evidence="9">cv. CM334</strain>
    </source>
</reference>
<protein>
    <submittedName>
        <fullName evidence="8">Uncharacterized protein</fullName>
    </submittedName>
</protein>
<proteinExistence type="inferred from homology"/>
<dbReference type="Proteomes" id="UP000222542">
    <property type="component" value="Unassembled WGS sequence"/>
</dbReference>
<evidence type="ECO:0000256" key="6">
    <source>
        <dbReference type="ARBA" id="ARBA00044504"/>
    </source>
</evidence>
<dbReference type="GO" id="GO:0016020">
    <property type="term" value="C:membrane"/>
    <property type="evidence" value="ECO:0007669"/>
    <property type="project" value="UniProtKB-SubCell"/>
</dbReference>
<dbReference type="Pfam" id="PF00854">
    <property type="entry name" value="PTR2"/>
    <property type="match status" value="1"/>
</dbReference>
<accession>A0A2G2ZCE9</accession>
<dbReference type="OMA" id="VFRTISM"/>
<evidence type="ECO:0000256" key="5">
    <source>
        <dbReference type="ARBA" id="ARBA00023136"/>
    </source>
</evidence>
<keyword evidence="3 7" id="KW-0812">Transmembrane</keyword>
<organism evidence="8 9">
    <name type="scientific">Capsicum annuum</name>
    <name type="common">Capsicum pepper</name>
    <dbReference type="NCBI Taxonomy" id="4072"/>
    <lineage>
        <taxon>Eukaryota</taxon>
        <taxon>Viridiplantae</taxon>
        <taxon>Streptophyta</taxon>
        <taxon>Embryophyta</taxon>
        <taxon>Tracheophyta</taxon>
        <taxon>Spermatophyta</taxon>
        <taxon>Magnoliopsida</taxon>
        <taxon>eudicotyledons</taxon>
        <taxon>Gunneridae</taxon>
        <taxon>Pentapetalae</taxon>
        <taxon>asterids</taxon>
        <taxon>lamiids</taxon>
        <taxon>Solanales</taxon>
        <taxon>Solanaceae</taxon>
        <taxon>Solanoideae</taxon>
        <taxon>Capsiceae</taxon>
        <taxon>Capsicum</taxon>
    </lineage>
</organism>
<dbReference type="GO" id="GO:0022857">
    <property type="term" value="F:transmembrane transporter activity"/>
    <property type="evidence" value="ECO:0007669"/>
    <property type="project" value="InterPro"/>
</dbReference>
<keyword evidence="9" id="KW-1185">Reference proteome</keyword>
<comment type="similarity">
    <text evidence="6">Belongs to the major facilitator superfamily. Phosphate:H(+) symporter (TC 2.A.1.9) family.</text>
</comment>
<dbReference type="Gramene" id="PHT79683">
    <property type="protein sequence ID" value="PHT79683"/>
    <property type="gene ID" value="T459_17735"/>
</dbReference>
<feature type="transmembrane region" description="Helical" evidence="7">
    <location>
        <begin position="31"/>
        <end position="52"/>
    </location>
</feature>
<evidence type="ECO:0000313" key="9">
    <source>
        <dbReference type="Proteomes" id="UP000222542"/>
    </source>
</evidence>
<sequence>MLSTTIWLPIYDRVVLPRLRKFTGKEDGITLLQKMGIGILLSIVTMIISGIVENRRRILTITKPMIQMTQGKGAVSSMSGLWLIPQMALSGLSEAFALISENEFFYKQCPENMRSIAGVFLLCWIGRVKLFEKFHFISCS</sequence>
<evidence type="ECO:0000256" key="7">
    <source>
        <dbReference type="SAM" id="Phobius"/>
    </source>
</evidence>
<dbReference type="AlphaFoldDB" id="A0A2G2ZCE9"/>
<dbReference type="EMBL" id="AYRZ02000006">
    <property type="protein sequence ID" value="PHT79683.1"/>
    <property type="molecule type" value="Genomic_DNA"/>
</dbReference>
<reference evidence="8 9" key="2">
    <citation type="journal article" date="2017" name="Genome Biol.">
        <title>New reference genome sequences of hot pepper reveal the massive evolution of plant disease-resistance genes by retroduplication.</title>
        <authorList>
            <person name="Kim S."/>
            <person name="Park J."/>
            <person name="Yeom S.I."/>
            <person name="Kim Y.M."/>
            <person name="Seo E."/>
            <person name="Kim K.T."/>
            <person name="Kim M.S."/>
            <person name="Lee J.M."/>
            <person name="Cheong K."/>
            <person name="Shin H.S."/>
            <person name="Kim S.B."/>
            <person name="Han K."/>
            <person name="Lee J."/>
            <person name="Park M."/>
            <person name="Lee H.A."/>
            <person name="Lee H.Y."/>
            <person name="Lee Y."/>
            <person name="Oh S."/>
            <person name="Lee J.H."/>
            <person name="Choi E."/>
            <person name="Choi E."/>
            <person name="Lee S.E."/>
            <person name="Jeon J."/>
            <person name="Kim H."/>
            <person name="Choi G."/>
            <person name="Song H."/>
            <person name="Lee J."/>
            <person name="Lee S.C."/>
            <person name="Kwon J.K."/>
            <person name="Lee H.Y."/>
            <person name="Koo N."/>
            <person name="Hong Y."/>
            <person name="Kim R.W."/>
            <person name="Kang W.H."/>
            <person name="Huh J.H."/>
            <person name="Kang B.C."/>
            <person name="Yang T.J."/>
            <person name="Lee Y.H."/>
            <person name="Bennetzen J.L."/>
            <person name="Choi D."/>
        </authorList>
    </citation>
    <scope>NUCLEOTIDE SEQUENCE [LARGE SCALE GENOMIC DNA]</scope>
    <source>
        <strain evidence="9">cv. CM334</strain>
    </source>
</reference>
<dbReference type="SMR" id="A0A2G2ZCE9"/>
<evidence type="ECO:0000313" key="8">
    <source>
        <dbReference type="EMBL" id="PHT79683.1"/>
    </source>
</evidence>
<comment type="caution">
    <text evidence="8">The sequence shown here is derived from an EMBL/GenBank/DDBJ whole genome shotgun (WGS) entry which is preliminary data.</text>
</comment>
<dbReference type="InterPro" id="IPR036259">
    <property type="entry name" value="MFS_trans_sf"/>
</dbReference>
<gene>
    <name evidence="8" type="ORF">T459_17735</name>
</gene>
<evidence type="ECO:0000256" key="3">
    <source>
        <dbReference type="ARBA" id="ARBA00022692"/>
    </source>
</evidence>
<comment type="similarity">
    <text evidence="2">Belongs to the major facilitator superfamily. Proton-dependent oligopeptide transporter (POT/PTR) (TC 2.A.17) family.</text>
</comment>
<keyword evidence="4 7" id="KW-1133">Transmembrane helix</keyword>
<evidence type="ECO:0000256" key="1">
    <source>
        <dbReference type="ARBA" id="ARBA00004141"/>
    </source>
</evidence>
<dbReference type="PANTHER" id="PTHR11654">
    <property type="entry name" value="OLIGOPEPTIDE TRANSPORTER-RELATED"/>
    <property type="match status" value="1"/>
</dbReference>
<comment type="subcellular location">
    <subcellularLocation>
        <location evidence="1">Membrane</location>
        <topology evidence="1">Multi-pass membrane protein</topology>
    </subcellularLocation>
</comment>
<dbReference type="InterPro" id="IPR000109">
    <property type="entry name" value="POT_fam"/>
</dbReference>
<keyword evidence="5 7" id="KW-0472">Membrane</keyword>
<evidence type="ECO:0000256" key="2">
    <source>
        <dbReference type="ARBA" id="ARBA00005982"/>
    </source>
</evidence>
<dbReference type="Gene3D" id="1.20.1250.20">
    <property type="entry name" value="MFS general substrate transporter like domains"/>
    <property type="match status" value="1"/>
</dbReference>